<name>A0A2Z2IVU5_CORST</name>
<sequence length="181" mass="19364">MAKIGIVLGSTRDDRAGEAIANWVADLAKGRNTGVKYEVVDLKAFNVPILTTSVVPMAANKNYDDANVQAWSDAIDACDGFIFVTPEYNHSVPGPFKNAFDSLGSEWAGKAIAFVGYGFSGGVRAVEAWRLAVANFSMKQLRTQIEVSLITDMNDGVFAPADFKNGLVDNLLGEIEAAVKA</sequence>
<dbReference type="GO" id="GO:0005829">
    <property type="term" value="C:cytosol"/>
    <property type="evidence" value="ECO:0007669"/>
    <property type="project" value="TreeGrafter"/>
</dbReference>
<dbReference type="InterPro" id="IPR029039">
    <property type="entry name" value="Flavoprotein-like_sf"/>
</dbReference>
<organism evidence="2 3">
    <name type="scientific">Corynebacterium striatum</name>
    <dbReference type="NCBI Taxonomy" id="43770"/>
    <lineage>
        <taxon>Bacteria</taxon>
        <taxon>Bacillati</taxon>
        <taxon>Actinomycetota</taxon>
        <taxon>Actinomycetes</taxon>
        <taxon>Mycobacteriales</taxon>
        <taxon>Corynebacteriaceae</taxon>
        <taxon>Corynebacterium</taxon>
    </lineage>
</organism>
<dbReference type="Pfam" id="PF03358">
    <property type="entry name" value="FMN_red"/>
    <property type="match status" value="1"/>
</dbReference>
<dbReference type="PANTHER" id="PTHR30543">
    <property type="entry name" value="CHROMATE REDUCTASE"/>
    <property type="match status" value="1"/>
</dbReference>
<evidence type="ECO:0000313" key="2">
    <source>
        <dbReference type="EMBL" id="ART20146.1"/>
    </source>
</evidence>
<feature type="domain" description="NADPH-dependent FMN reductase-like" evidence="1">
    <location>
        <begin position="3"/>
        <end position="145"/>
    </location>
</feature>
<gene>
    <name evidence="2" type="ORF">CBE89_00470</name>
</gene>
<dbReference type="RefSeq" id="WP_086890375.1">
    <property type="nucleotide sequence ID" value="NZ_CP021252.1"/>
</dbReference>
<dbReference type="SUPFAM" id="SSF52218">
    <property type="entry name" value="Flavoproteins"/>
    <property type="match status" value="1"/>
</dbReference>
<dbReference type="EMBL" id="CP021252">
    <property type="protein sequence ID" value="ART20146.1"/>
    <property type="molecule type" value="Genomic_DNA"/>
</dbReference>
<protein>
    <submittedName>
        <fullName evidence="2">NADPH-dependent FMN reductase</fullName>
    </submittedName>
</protein>
<dbReference type="InterPro" id="IPR005025">
    <property type="entry name" value="FMN_Rdtase-like_dom"/>
</dbReference>
<dbReference type="KEGG" id="cstr:CBE89_00470"/>
<reference evidence="2 3" key="1">
    <citation type="submission" date="2017-05" db="EMBL/GenBank/DDBJ databases">
        <title>Complete genome sequence of Corynebacterium striatum KC-Na-1 isolated from Neophocaena asiaeorientalis in Korea.</title>
        <authorList>
            <person name="Kim J.H."/>
            <person name="Lee K."/>
        </authorList>
    </citation>
    <scope>NUCLEOTIDE SEQUENCE [LARGE SCALE GENOMIC DNA]</scope>
    <source>
        <strain evidence="2 3">KC-Na-01</strain>
    </source>
</reference>
<evidence type="ECO:0000313" key="3">
    <source>
        <dbReference type="Proteomes" id="UP000250197"/>
    </source>
</evidence>
<dbReference type="PANTHER" id="PTHR30543:SF21">
    <property type="entry name" value="NAD(P)H-DEPENDENT FMN REDUCTASE LOT6"/>
    <property type="match status" value="1"/>
</dbReference>
<dbReference type="InterPro" id="IPR050712">
    <property type="entry name" value="NAD(P)H-dep_reductase"/>
</dbReference>
<dbReference type="GO" id="GO:0010181">
    <property type="term" value="F:FMN binding"/>
    <property type="evidence" value="ECO:0007669"/>
    <property type="project" value="TreeGrafter"/>
</dbReference>
<proteinExistence type="predicted"/>
<dbReference type="Gene3D" id="3.40.50.360">
    <property type="match status" value="1"/>
</dbReference>
<dbReference type="GO" id="GO:0016491">
    <property type="term" value="F:oxidoreductase activity"/>
    <property type="evidence" value="ECO:0007669"/>
    <property type="project" value="InterPro"/>
</dbReference>
<dbReference type="Proteomes" id="UP000250197">
    <property type="component" value="Chromosome"/>
</dbReference>
<evidence type="ECO:0000259" key="1">
    <source>
        <dbReference type="Pfam" id="PF03358"/>
    </source>
</evidence>
<dbReference type="AlphaFoldDB" id="A0A2Z2IVU5"/>
<accession>A0A2Z2IVU5</accession>